<organism evidence="11 12">
    <name type="scientific">Streptomyces argenteolus</name>
    <dbReference type="NCBI Taxonomy" id="67274"/>
    <lineage>
        <taxon>Bacteria</taxon>
        <taxon>Bacillati</taxon>
        <taxon>Actinomycetota</taxon>
        <taxon>Actinomycetes</taxon>
        <taxon>Kitasatosporales</taxon>
        <taxon>Streptomycetaceae</taxon>
        <taxon>Streptomyces</taxon>
    </lineage>
</organism>
<keyword evidence="5 8" id="KW-0472">Membrane</keyword>
<evidence type="ECO:0000313" key="12">
    <source>
        <dbReference type="Proteomes" id="UP001602322"/>
    </source>
</evidence>
<evidence type="ECO:0000256" key="6">
    <source>
        <dbReference type="ARBA" id="ARBA00038076"/>
    </source>
</evidence>
<keyword evidence="3 8" id="KW-0812">Transmembrane</keyword>
<comment type="caution">
    <text evidence="11">The sequence shown here is derived from an EMBL/GenBank/DDBJ whole genome shotgun (WGS) entry which is preliminary data.</text>
</comment>
<evidence type="ECO:0000256" key="5">
    <source>
        <dbReference type="ARBA" id="ARBA00023136"/>
    </source>
</evidence>
<evidence type="ECO:0000256" key="4">
    <source>
        <dbReference type="ARBA" id="ARBA00022989"/>
    </source>
</evidence>
<dbReference type="Pfam" id="PF02687">
    <property type="entry name" value="FtsX"/>
    <property type="match status" value="1"/>
</dbReference>
<dbReference type="RefSeq" id="WP_387898498.1">
    <property type="nucleotide sequence ID" value="NZ_JBIBEG010000001.1"/>
</dbReference>
<name>A0ABW6X0W7_9ACTN</name>
<evidence type="ECO:0000256" key="3">
    <source>
        <dbReference type="ARBA" id="ARBA00022692"/>
    </source>
</evidence>
<feature type="transmembrane region" description="Helical" evidence="8">
    <location>
        <begin position="446"/>
        <end position="468"/>
    </location>
</feature>
<dbReference type="PANTHER" id="PTHR30572">
    <property type="entry name" value="MEMBRANE COMPONENT OF TRANSPORTER-RELATED"/>
    <property type="match status" value="1"/>
</dbReference>
<feature type="compositionally biased region" description="Gly residues" evidence="7">
    <location>
        <begin position="146"/>
        <end position="168"/>
    </location>
</feature>
<dbReference type="Proteomes" id="UP001602322">
    <property type="component" value="Unassembled WGS sequence"/>
</dbReference>
<dbReference type="InterPro" id="IPR025857">
    <property type="entry name" value="MacB_PCD"/>
</dbReference>
<dbReference type="Pfam" id="PF12704">
    <property type="entry name" value="MacB_PCD"/>
    <property type="match status" value="1"/>
</dbReference>
<keyword evidence="12" id="KW-1185">Reference proteome</keyword>
<feature type="region of interest" description="Disordered" evidence="7">
    <location>
        <begin position="139"/>
        <end position="168"/>
    </location>
</feature>
<feature type="transmembrane region" description="Helical" evidence="8">
    <location>
        <begin position="325"/>
        <end position="344"/>
    </location>
</feature>
<feature type="transmembrane region" description="Helical" evidence="8">
    <location>
        <begin position="377"/>
        <end position="399"/>
    </location>
</feature>
<dbReference type="InterPro" id="IPR050250">
    <property type="entry name" value="Macrolide_Exporter_MacB"/>
</dbReference>
<reference evidence="11 12" key="1">
    <citation type="submission" date="2024-10" db="EMBL/GenBank/DDBJ databases">
        <title>The Natural Products Discovery Center: Release of the First 8490 Sequenced Strains for Exploring Actinobacteria Biosynthetic Diversity.</title>
        <authorList>
            <person name="Kalkreuter E."/>
            <person name="Kautsar S.A."/>
            <person name="Yang D."/>
            <person name="Bader C.D."/>
            <person name="Teijaro C.N."/>
            <person name="Fluegel L."/>
            <person name="Davis C.M."/>
            <person name="Simpson J.R."/>
            <person name="Lauterbach L."/>
            <person name="Steele A.D."/>
            <person name="Gui C."/>
            <person name="Meng S."/>
            <person name="Li G."/>
            <person name="Viehrig K."/>
            <person name="Ye F."/>
            <person name="Su P."/>
            <person name="Kiefer A.F."/>
            <person name="Nichols A."/>
            <person name="Cepeda A.J."/>
            <person name="Yan W."/>
            <person name="Fan B."/>
            <person name="Jiang Y."/>
            <person name="Adhikari A."/>
            <person name="Zheng C.-J."/>
            <person name="Schuster L."/>
            <person name="Cowan T.M."/>
            <person name="Smanski M.J."/>
            <person name="Chevrette M.G."/>
            <person name="De Carvalho L.P.S."/>
            <person name="Shen B."/>
        </authorList>
    </citation>
    <scope>NUCLEOTIDE SEQUENCE [LARGE SCALE GENOMIC DNA]</scope>
    <source>
        <strain evidence="11 12">NPDC012540</strain>
    </source>
</reference>
<sequence>MFFTYLRRELRRRRKASLVVASGLALGIALVIIVSSVSSGMSTAQDKVLQSLYGLGTDMTVTKAAAAPGAVGTERPRFEFDAQDDEDETQSTDRVMVQGFQTLASSTVDKVGEQSGVADAVGGLSLTVMKVDGQFTRGQFEQDGSAGQGGGPGGGQGGGQPQGEVRGGGASFDVNSFTVYGTDVTQQGLGPLTSSKITKGRTFKASETDAKVAVVDSAYAAEKELAVGKTVTVSGTTYEIVGVSTADSGDAAADVYIPLKQAQTVADSKDKVTTVYVQAADSQQIDTVKAAIQKNISGTTVTTSADLADTVSGSLSTASGLASSVGRWLSVAVLVAAFLVAGLLTSSAVSRRVREFGTLKALGWKSGRVTRQVVGEALVNGLMGGVLGIAVGLAGAYAVTAISPTLTAQLGSTGAGGGMGGGGPMGGGPGRQTAAKTLDIALTAPVSLGTILVAVGLAVAGGLIAGAFGGWRASRLRPADALRRVA</sequence>
<comment type="similarity">
    <text evidence="6">Belongs to the ABC-4 integral membrane protein family.</text>
</comment>
<evidence type="ECO:0000256" key="2">
    <source>
        <dbReference type="ARBA" id="ARBA00022475"/>
    </source>
</evidence>
<accession>A0ABW6X0W7</accession>
<evidence type="ECO:0000256" key="8">
    <source>
        <dbReference type="SAM" id="Phobius"/>
    </source>
</evidence>
<gene>
    <name evidence="11" type="ORF">ACFY8O_03790</name>
</gene>
<protein>
    <submittedName>
        <fullName evidence="11">ABC transporter permease</fullName>
    </submittedName>
</protein>
<evidence type="ECO:0000256" key="7">
    <source>
        <dbReference type="SAM" id="MobiDB-lite"/>
    </source>
</evidence>
<feature type="domain" description="ABC3 transporter permease C-terminal" evidence="9">
    <location>
        <begin position="330"/>
        <end position="473"/>
    </location>
</feature>
<feature type="domain" description="MacB-like periplasmic core" evidence="10">
    <location>
        <begin position="175"/>
        <end position="294"/>
    </location>
</feature>
<keyword evidence="4 8" id="KW-1133">Transmembrane helix</keyword>
<evidence type="ECO:0000259" key="9">
    <source>
        <dbReference type="Pfam" id="PF02687"/>
    </source>
</evidence>
<evidence type="ECO:0000256" key="1">
    <source>
        <dbReference type="ARBA" id="ARBA00004651"/>
    </source>
</evidence>
<dbReference type="InterPro" id="IPR003838">
    <property type="entry name" value="ABC3_permease_C"/>
</dbReference>
<dbReference type="EMBL" id="JBIBEG010000001">
    <property type="protein sequence ID" value="MFF5895031.1"/>
    <property type="molecule type" value="Genomic_DNA"/>
</dbReference>
<proteinExistence type="inferred from homology"/>
<evidence type="ECO:0000259" key="10">
    <source>
        <dbReference type="Pfam" id="PF12704"/>
    </source>
</evidence>
<dbReference type="PANTHER" id="PTHR30572:SF4">
    <property type="entry name" value="ABC TRANSPORTER PERMEASE YTRF"/>
    <property type="match status" value="1"/>
</dbReference>
<comment type="subcellular location">
    <subcellularLocation>
        <location evidence="1">Cell membrane</location>
        <topology evidence="1">Multi-pass membrane protein</topology>
    </subcellularLocation>
</comment>
<evidence type="ECO:0000313" key="11">
    <source>
        <dbReference type="EMBL" id="MFF5895031.1"/>
    </source>
</evidence>
<keyword evidence="2" id="KW-1003">Cell membrane</keyword>